<dbReference type="CDD" id="cd09113">
    <property type="entry name" value="PLDc_ymdC_like_2"/>
    <property type="match status" value="1"/>
</dbReference>
<comment type="caution">
    <text evidence="2">The sequence shown here is derived from an EMBL/GenBank/DDBJ whole genome shotgun (WGS) entry which is preliminary data.</text>
</comment>
<name>G5R1M3_SALSE</name>
<dbReference type="AlphaFoldDB" id="G5R1M3"/>
<feature type="domain" description="PLD phosphodiesterase" evidence="1">
    <location>
        <begin position="270"/>
        <end position="297"/>
    </location>
</feature>
<evidence type="ECO:0000259" key="1">
    <source>
        <dbReference type="PROSITE" id="PS50035"/>
    </source>
</evidence>
<proteinExistence type="inferred from homology"/>
<dbReference type="Pfam" id="PF13091">
    <property type="entry name" value="PLDc_2"/>
    <property type="match status" value="2"/>
</dbReference>
<dbReference type="Proteomes" id="UP000005065">
    <property type="component" value="Unassembled WGS sequence"/>
</dbReference>
<dbReference type="EMBL" id="AFCU01001053">
    <property type="protein sequence ID" value="EHC86837.1"/>
    <property type="molecule type" value="Genomic_DNA"/>
</dbReference>
<dbReference type="SUPFAM" id="SSF56024">
    <property type="entry name" value="Phospholipase D/nuclease"/>
    <property type="match status" value="2"/>
</dbReference>
<dbReference type="GO" id="GO:0090483">
    <property type="term" value="F:phosphatidylglycerol-phosphatidylethanolamine phosphatidyltransferase activity"/>
    <property type="evidence" value="ECO:0007669"/>
    <property type="project" value="InterPro"/>
</dbReference>
<dbReference type="PANTHER" id="PTHR21248:SF12">
    <property type="entry name" value="CARDIOLIPIN SYNTHASE C"/>
    <property type="match status" value="1"/>
</dbReference>
<evidence type="ECO:0000313" key="3">
    <source>
        <dbReference type="Proteomes" id="UP000005065"/>
    </source>
</evidence>
<dbReference type="HAMAP" id="MF_01918">
    <property type="entry name" value="Cardiolipin_synth_ClsC"/>
    <property type="match status" value="1"/>
</dbReference>
<dbReference type="InterPro" id="IPR030871">
    <property type="entry name" value="Cardiolipin_synth_ClsC"/>
</dbReference>
<dbReference type="InterPro" id="IPR025202">
    <property type="entry name" value="PLD-like_dom"/>
</dbReference>
<accession>G5R1M3</accession>
<dbReference type="FunFam" id="3.30.870.10:FF:000029">
    <property type="entry name" value="Cardiolipin synthase C"/>
    <property type="match status" value="1"/>
</dbReference>
<dbReference type="PROSITE" id="PS50035">
    <property type="entry name" value="PLD"/>
    <property type="match status" value="2"/>
</dbReference>
<dbReference type="SMART" id="SM00155">
    <property type="entry name" value="PLDc"/>
    <property type="match status" value="2"/>
</dbReference>
<sequence>ARFIARRGRHCWTPVNSSASNRANVRRDMRLSRLLASFRQRRLFTQWGPSGEAANTRKLSYSKRHTGIVCCLPRRITFVPSLFRQSVPAFMAIHAPRPLKSPSGRFQILLPVTLCLNRYTLSVMMKKLPGFTQDYLLSKATTLPDKTRLERAVEPLCARHPGECGILALDNSLDAFAARYRLTEMAARTLDVQYYIWEDDMSGRLLFSVLLSAAKRGVHVRLLLDDNNTPGLDDTLRLLDSHPNIEVRLFNPFSFRTLRALGYLTDFARLNRRMHNKSYTADGVVTLVGGRNIGDAYFGAGEEPLFAYFGAGEEPLFSDLDVMAIGPVVNDVANDFERYWRCSSVSTLQQVLSLSEQELTQRIELPESWYNDEITRRYLHKLETSQFMADLDRGTLPLIWAKTRLLSDDPSKGEGKAQRHSLLPQRLFDVMGSPTERIDIISAYFVPTRAGVAQLLNLVRKGVKIAILTNSLAANDVAVVHAGYARWRKKLLRYGVELYELKPTREHETAVHDRGLTGNSGSSLHAKTFSIDGSKVFIGSLNFDPRSTLLNTEMGFVIESETLATLIHKRFTQSQRDAAWQLRLDRWGRINWIDRQQEEEKVLKKEPATRFWQRVLVRLAAILPVEWLL</sequence>
<dbReference type="PANTHER" id="PTHR21248">
    <property type="entry name" value="CARDIOLIPIN SYNTHASE"/>
    <property type="match status" value="1"/>
</dbReference>
<dbReference type="CDD" id="cd09111">
    <property type="entry name" value="PLDc_ymdC_like_1"/>
    <property type="match status" value="1"/>
</dbReference>
<dbReference type="InterPro" id="IPR001736">
    <property type="entry name" value="PLipase_D/transphosphatidylase"/>
</dbReference>
<gene>
    <name evidence="2" type="ORF">LTSESEN_3228</name>
</gene>
<dbReference type="PATRIC" id="fig|913082.3.peg.2477"/>
<dbReference type="GO" id="GO:0032049">
    <property type="term" value="P:cardiolipin biosynthetic process"/>
    <property type="evidence" value="ECO:0007669"/>
    <property type="project" value="InterPro"/>
</dbReference>
<feature type="non-terminal residue" evidence="2">
    <location>
        <position position="1"/>
    </location>
</feature>
<evidence type="ECO:0000313" key="2">
    <source>
        <dbReference type="EMBL" id="EHC86837.1"/>
    </source>
</evidence>
<protein>
    <recommendedName>
        <fullName evidence="1">PLD phosphodiesterase domain-containing protein</fullName>
    </recommendedName>
</protein>
<dbReference type="Gene3D" id="3.30.870.10">
    <property type="entry name" value="Endonuclease Chain A"/>
    <property type="match status" value="2"/>
</dbReference>
<feature type="domain" description="PLD phosphodiesterase" evidence="1">
    <location>
        <begin position="520"/>
        <end position="547"/>
    </location>
</feature>
<reference evidence="2 3" key="1">
    <citation type="journal article" date="2011" name="BMC Genomics">
        <title>Genome sequencing reveals diversification of virulence factor content and possible host adaptation in distinct subpopulations of Salmonella enterica.</title>
        <authorList>
            <person name="den Bakker H.C."/>
            <person name="Moreno Switt A.I."/>
            <person name="Govoni G."/>
            <person name="Cummings C.A."/>
            <person name="Ranieri M.L."/>
            <person name="Degoricija L."/>
            <person name="Hoelzer K."/>
            <person name="Rodriguez-Rivera L.D."/>
            <person name="Brown S."/>
            <person name="Bolchacova E."/>
            <person name="Furtado M.R."/>
            <person name="Wiedmann M."/>
        </authorList>
    </citation>
    <scope>NUCLEOTIDE SEQUENCE [LARGE SCALE GENOMIC DNA]</scope>
    <source>
        <strain evidence="2 3">A4-543</strain>
    </source>
</reference>
<organism evidence="2 3">
    <name type="scientific">Salmonella enterica subsp. enterica serovar Senftenberg str. A4-543</name>
    <dbReference type="NCBI Taxonomy" id="913082"/>
    <lineage>
        <taxon>Bacteria</taxon>
        <taxon>Pseudomonadati</taxon>
        <taxon>Pseudomonadota</taxon>
        <taxon>Gammaproteobacteria</taxon>
        <taxon>Enterobacterales</taxon>
        <taxon>Enterobacteriaceae</taxon>
        <taxon>Salmonella</taxon>
    </lineage>
</organism>